<dbReference type="GO" id="GO:0005524">
    <property type="term" value="F:ATP binding"/>
    <property type="evidence" value="ECO:0007669"/>
    <property type="project" value="UniProtKB-KW"/>
</dbReference>
<dbReference type="CDD" id="cd18542">
    <property type="entry name" value="ABC_6TM_YknU_like"/>
    <property type="match status" value="1"/>
</dbReference>
<keyword evidence="7 10" id="KW-1133">Transmembrane helix</keyword>
<keyword evidence="5" id="KW-0547">Nucleotide-binding</keyword>
<evidence type="ECO:0000313" key="14">
    <source>
        <dbReference type="Proteomes" id="UP000317371"/>
    </source>
</evidence>
<dbReference type="Proteomes" id="UP000317371">
    <property type="component" value="Unassembled WGS sequence"/>
</dbReference>
<accession>A0A540VDJ9</accession>
<evidence type="ECO:0000256" key="9">
    <source>
        <dbReference type="SAM" id="MobiDB-lite"/>
    </source>
</evidence>
<reference evidence="13 14" key="1">
    <citation type="submission" date="2019-06" db="EMBL/GenBank/DDBJ databases">
        <title>Genome sequence of Litorilinea aerophila BAA-2444.</title>
        <authorList>
            <person name="Maclea K.S."/>
            <person name="Maurais E.G."/>
            <person name="Iannazzi L.C."/>
        </authorList>
    </citation>
    <scope>NUCLEOTIDE SEQUENCE [LARGE SCALE GENOMIC DNA]</scope>
    <source>
        <strain evidence="13 14">ATCC BAA-2444</strain>
    </source>
</reference>
<dbReference type="InterPro" id="IPR003439">
    <property type="entry name" value="ABC_transporter-like_ATP-bd"/>
</dbReference>
<dbReference type="Gene3D" id="3.40.50.300">
    <property type="entry name" value="P-loop containing nucleotide triphosphate hydrolases"/>
    <property type="match status" value="1"/>
</dbReference>
<dbReference type="Pfam" id="PF00005">
    <property type="entry name" value="ABC_tran"/>
    <property type="match status" value="1"/>
</dbReference>
<dbReference type="InterPro" id="IPR039421">
    <property type="entry name" value="Type_1_exporter"/>
</dbReference>
<keyword evidence="4 10" id="KW-0812">Transmembrane</keyword>
<dbReference type="GO" id="GO:0015421">
    <property type="term" value="F:ABC-type oligopeptide transporter activity"/>
    <property type="evidence" value="ECO:0007669"/>
    <property type="project" value="TreeGrafter"/>
</dbReference>
<feature type="transmembrane region" description="Helical" evidence="10">
    <location>
        <begin position="156"/>
        <end position="177"/>
    </location>
</feature>
<feature type="transmembrane region" description="Helical" evidence="10">
    <location>
        <begin position="125"/>
        <end position="150"/>
    </location>
</feature>
<feature type="domain" description="ABC transmembrane type-1" evidence="12">
    <location>
        <begin position="19"/>
        <end position="301"/>
    </location>
</feature>
<dbReference type="PANTHER" id="PTHR43394:SF1">
    <property type="entry name" value="ATP-BINDING CASSETTE SUB-FAMILY B MEMBER 10, MITOCHONDRIAL"/>
    <property type="match status" value="1"/>
</dbReference>
<dbReference type="InParanoid" id="A0A540VDJ9"/>
<dbReference type="SUPFAM" id="SSF90123">
    <property type="entry name" value="ABC transporter transmembrane region"/>
    <property type="match status" value="1"/>
</dbReference>
<dbReference type="SUPFAM" id="SSF52540">
    <property type="entry name" value="P-loop containing nucleoside triphosphate hydrolases"/>
    <property type="match status" value="1"/>
</dbReference>
<dbReference type="SMART" id="SM00382">
    <property type="entry name" value="AAA"/>
    <property type="match status" value="1"/>
</dbReference>
<evidence type="ECO:0000259" key="12">
    <source>
        <dbReference type="PROSITE" id="PS50929"/>
    </source>
</evidence>
<evidence type="ECO:0000313" key="13">
    <source>
        <dbReference type="EMBL" id="TQE94839.1"/>
    </source>
</evidence>
<feature type="domain" description="ABC transporter" evidence="11">
    <location>
        <begin position="366"/>
        <end position="605"/>
    </location>
</feature>
<keyword evidence="6 13" id="KW-0067">ATP-binding</keyword>
<dbReference type="Pfam" id="PF00664">
    <property type="entry name" value="ABC_membrane"/>
    <property type="match status" value="1"/>
</dbReference>
<dbReference type="InterPro" id="IPR017871">
    <property type="entry name" value="ABC_transporter-like_CS"/>
</dbReference>
<evidence type="ECO:0000256" key="5">
    <source>
        <dbReference type="ARBA" id="ARBA00022741"/>
    </source>
</evidence>
<evidence type="ECO:0000259" key="11">
    <source>
        <dbReference type="PROSITE" id="PS50893"/>
    </source>
</evidence>
<proteinExistence type="predicted"/>
<feature type="transmembrane region" description="Helical" evidence="10">
    <location>
        <begin position="55"/>
        <end position="74"/>
    </location>
</feature>
<dbReference type="PROSITE" id="PS50929">
    <property type="entry name" value="ABC_TM1F"/>
    <property type="match status" value="1"/>
</dbReference>
<comment type="caution">
    <text evidence="13">The sequence shown here is derived from an EMBL/GenBank/DDBJ whole genome shotgun (WGS) entry which is preliminary data.</text>
</comment>
<evidence type="ECO:0000256" key="4">
    <source>
        <dbReference type="ARBA" id="ARBA00022692"/>
    </source>
</evidence>
<keyword evidence="8 10" id="KW-0472">Membrane</keyword>
<dbReference type="GO" id="GO:0005886">
    <property type="term" value="C:plasma membrane"/>
    <property type="evidence" value="ECO:0007669"/>
    <property type="project" value="UniProtKB-SubCell"/>
</dbReference>
<organism evidence="13 14">
    <name type="scientific">Litorilinea aerophila</name>
    <dbReference type="NCBI Taxonomy" id="1204385"/>
    <lineage>
        <taxon>Bacteria</taxon>
        <taxon>Bacillati</taxon>
        <taxon>Chloroflexota</taxon>
        <taxon>Caldilineae</taxon>
        <taxon>Caldilineales</taxon>
        <taxon>Caldilineaceae</taxon>
        <taxon>Litorilinea</taxon>
    </lineage>
</organism>
<evidence type="ECO:0000256" key="8">
    <source>
        <dbReference type="ARBA" id="ARBA00023136"/>
    </source>
</evidence>
<dbReference type="InterPro" id="IPR027417">
    <property type="entry name" value="P-loop_NTPase"/>
</dbReference>
<dbReference type="AlphaFoldDB" id="A0A540VDJ9"/>
<dbReference type="Gene3D" id="1.20.1560.10">
    <property type="entry name" value="ABC transporter type 1, transmembrane domain"/>
    <property type="match status" value="1"/>
</dbReference>
<dbReference type="PROSITE" id="PS50893">
    <property type="entry name" value="ABC_TRANSPORTER_2"/>
    <property type="match status" value="1"/>
</dbReference>
<dbReference type="FunFam" id="3.40.50.300:FF:000221">
    <property type="entry name" value="Multidrug ABC transporter ATP-binding protein"/>
    <property type="match status" value="1"/>
</dbReference>
<feature type="region of interest" description="Disordered" evidence="9">
    <location>
        <begin position="353"/>
        <end position="377"/>
    </location>
</feature>
<dbReference type="InterPro" id="IPR003593">
    <property type="entry name" value="AAA+_ATPase"/>
</dbReference>
<evidence type="ECO:0000256" key="3">
    <source>
        <dbReference type="ARBA" id="ARBA00022475"/>
    </source>
</evidence>
<feature type="transmembrane region" description="Helical" evidence="10">
    <location>
        <begin position="238"/>
        <end position="261"/>
    </location>
</feature>
<evidence type="ECO:0000256" key="2">
    <source>
        <dbReference type="ARBA" id="ARBA00022448"/>
    </source>
</evidence>
<keyword evidence="14" id="KW-1185">Reference proteome</keyword>
<keyword evidence="3" id="KW-1003">Cell membrane</keyword>
<dbReference type="PANTHER" id="PTHR43394">
    <property type="entry name" value="ATP-DEPENDENT PERMEASE MDL1, MITOCHONDRIAL"/>
    <property type="match status" value="1"/>
</dbReference>
<dbReference type="GO" id="GO:0016887">
    <property type="term" value="F:ATP hydrolysis activity"/>
    <property type="evidence" value="ECO:0007669"/>
    <property type="project" value="InterPro"/>
</dbReference>
<dbReference type="PROSITE" id="PS00211">
    <property type="entry name" value="ABC_TRANSPORTER_1"/>
    <property type="match status" value="1"/>
</dbReference>
<evidence type="ECO:0000256" key="6">
    <source>
        <dbReference type="ARBA" id="ARBA00022840"/>
    </source>
</evidence>
<gene>
    <name evidence="13" type="ORF">FKZ61_14570</name>
</gene>
<dbReference type="OrthoDB" id="9762790at2"/>
<dbReference type="EMBL" id="VIGC01000019">
    <property type="protein sequence ID" value="TQE94839.1"/>
    <property type="molecule type" value="Genomic_DNA"/>
</dbReference>
<protein>
    <submittedName>
        <fullName evidence="13">ABC transporter ATP-binding protein</fullName>
    </submittedName>
</protein>
<feature type="transmembrane region" description="Helical" evidence="10">
    <location>
        <begin position="281"/>
        <end position="299"/>
    </location>
</feature>
<name>A0A540VDJ9_9CHLR</name>
<dbReference type="InterPro" id="IPR036640">
    <property type="entry name" value="ABC1_TM_sf"/>
</dbReference>
<dbReference type="InterPro" id="IPR011527">
    <property type="entry name" value="ABC1_TM_dom"/>
</dbReference>
<keyword evidence="2" id="KW-0813">Transport</keyword>
<evidence type="ECO:0000256" key="7">
    <source>
        <dbReference type="ARBA" id="ARBA00022989"/>
    </source>
</evidence>
<comment type="subcellular location">
    <subcellularLocation>
        <location evidence="1">Cell membrane</location>
        <topology evidence="1">Multi-pass membrane protein</topology>
    </subcellularLocation>
</comment>
<evidence type="ECO:0000256" key="1">
    <source>
        <dbReference type="ARBA" id="ARBA00004651"/>
    </source>
</evidence>
<evidence type="ECO:0000256" key="10">
    <source>
        <dbReference type="SAM" id="Phobius"/>
    </source>
</evidence>
<sequence length="630" mass="68888">MRSLRRMTRYMRPYRWVLLAGLVTTVLPVAMELVVPRMLQYVVDQGIRSGNWEAIWNGSLVMLVTALVGALATLGQGVSRAQLSQGIAYDLRNELFTHIQRLSFANLDQMQTGQLMTRISSDVDVVRMFLSAGLSLLLRALLMIIGSVIMLTVTDLQLSTIIFIMLAVAAVVIRSILRVAAPLFMVVQQKLAALNTIVQENLAGVQVVKAFVREPYEIERYRQGNEAYMAENIKVGRLMALAMPSLGLITNLGIVAVAWWGGLDTIGGRLSVGELIAFNNYLMIGMAPLLLLSNMLNMVSRAEASSTRILEVLDMEPAIRVAESPHTAEALDGAVRFDQVSFRYEAYAPPEETTPAPAFQGNGAGMRTPAAVNGGPNGNVNGHKDVLAQISFQVKPGQRIALLGATGSGKSTLVNLIPRFYEATHGTIAVDQVDVRQWSPHSLRRHIGMVMQQTVLFSGTVRENIAYGRPDASMEEVIAAAKAAQAHDFIMAMPQGYDSMVEARGANLSGGQKQRIAIARALLVSPGILILDDATSAVDMDTEFKIQEALDAYMRHCTTFIVAQRISSVLNADQIFILDGGQIVAQGTHRELLTTSPIYRDIFRSQFGEESLAHFPLDASQTSHPDRREP</sequence>